<feature type="domain" description="SRS" evidence="1">
    <location>
        <begin position="219"/>
        <end position="353"/>
    </location>
</feature>
<dbReference type="EMBL" id="NWUJ01000005">
    <property type="protein sequence ID" value="PFH35263.1"/>
    <property type="molecule type" value="Genomic_DNA"/>
</dbReference>
<dbReference type="SUPFAM" id="SSF74877">
    <property type="entry name" value="Major surface antigen p30, SAG1"/>
    <property type="match status" value="2"/>
</dbReference>
<name>A0A2A9MHZ0_BESBE</name>
<dbReference type="KEGG" id="bbes:BESB_061500"/>
<feature type="domain" description="SRS" evidence="1">
    <location>
        <begin position="83"/>
        <end position="208"/>
    </location>
</feature>
<evidence type="ECO:0000313" key="2">
    <source>
        <dbReference type="EMBL" id="PFH35263.1"/>
    </source>
</evidence>
<reference evidence="2 3" key="1">
    <citation type="submission" date="2017-09" db="EMBL/GenBank/DDBJ databases">
        <title>Genome sequencing of Besnoitia besnoiti strain Bb-Ger1.</title>
        <authorList>
            <person name="Schares G."/>
            <person name="Venepally P."/>
            <person name="Lorenzi H.A."/>
        </authorList>
    </citation>
    <scope>NUCLEOTIDE SEQUENCE [LARGE SCALE GENOMIC DNA]</scope>
    <source>
        <strain evidence="2 3">Bb-Ger1</strain>
    </source>
</reference>
<comment type="caution">
    <text evidence="2">The sequence shown here is derived from an EMBL/GenBank/DDBJ whole genome shotgun (WGS) entry which is preliminary data.</text>
</comment>
<dbReference type="PRINTS" id="PR01801">
    <property type="entry name" value="SURFCEANTIGN"/>
</dbReference>
<dbReference type="Pfam" id="PF04092">
    <property type="entry name" value="SAG"/>
    <property type="match status" value="2"/>
</dbReference>
<organism evidence="2 3">
    <name type="scientific">Besnoitia besnoiti</name>
    <name type="common">Apicomplexan protozoan</name>
    <dbReference type="NCBI Taxonomy" id="94643"/>
    <lineage>
        <taxon>Eukaryota</taxon>
        <taxon>Sar</taxon>
        <taxon>Alveolata</taxon>
        <taxon>Apicomplexa</taxon>
        <taxon>Conoidasida</taxon>
        <taxon>Coccidia</taxon>
        <taxon>Eucoccidiorida</taxon>
        <taxon>Eimeriorina</taxon>
        <taxon>Sarcocystidae</taxon>
        <taxon>Besnoitia</taxon>
    </lineage>
</organism>
<dbReference type="GO" id="GO:0016020">
    <property type="term" value="C:membrane"/>
    <property type="evidence" value="ECO:0007669"/>
    <property type="project" value="InterPro"/>
</dbReference>
<protein>
    <submittedName>
        <fullName evidence="2">SAG-related sequence</fullName>
    </submittedName>
</protein>
<dbReference type="InterPro" id="IPR036755">
    <property type="entry name" value="SRS_dom_sf"/>
</dbReference>
<dbReference type="GeneID" id="40311078"/>
<dbReference type="VEuPathDB" id="ToxoDB:BESB_061500"/>
<dbReference type="InterPro" id="IPR028352">
    <property type="entry name" value="Surface_antig_SAG1"/>
</dbReference>
<proteinExistence type="predicted"/>
<dbReference type="AlphaFoldDB" id="A0A2A9MHZ0"/>
<evidence type="ECO:0000259" key="1">
    <source>
        <dbReference type="Pfam" id="PF04092"/>
    </source>
</evidence>
<dbReference type="Gene3D" id="2.60.40.1320">
    <property type="entry name" value="SRS domain"/>
    <property type="match status" value="2"/>
</dbReference>
<dbReference type="Proteomes" id="UP000224006">
    <property type="component" value="Chromosome V"/>
</dbReference>
<sequence length="384" mass="41367">MRWAAVSVRAKAKCKVTRRADARPRLAKILALNQLRLIPGSWRPQCAIFKQIREQIASPWWQIHSLAAEKPITPTCTETAVGTTTCICGDGAAGKRSADAATLSQSTNTVIVQCQSSFSFVPSDKSVCNGQASLDSMRFCTDSNQRTQKGLTPLADYLTPSVDSVQWQTSMQSHSLTFPSGNFPLSDRDFFVGCKKDGTEICLVNVHVKARQSRLTDSNTLVCAYGADSNSSVSEAVINFNKNSLTVDCGADGEVPLQDNRPIVYHCTDPAKEECKGVVDFKSILPGFSEEWLTVDEGHHGVKLVIPEGGFPTEPKTIVLGCNRRDSAARQVPEVPMGGSSAKPLPLCRVKVTLKTHASSAAGLNFSAGGSTLMLVPLVFAPHL</sequence>
<gene>
    <name evidence="2" type="ORF">BESB_061500</name>
</gene>
<keyword evidence="3" id="KW-1185">Reference proteome</keyword>
<accession>A0A2A9MHZ0</accession>
<evidence type="ECO:0000313" key="3">
    <source>
        <dbReference type="Proteomes" id="UP000224006"/>
    </source>
</evidence>
<dbReference type="RefSeq" id="XP_029219272.1">
    <property type="nucleotide sequence ID" value="XM_029364564.1"/>
</dbReference>
<dbReference type="InterPro" id="IPR007226">
    <property type="entry name" value="SRS_dom"/>
</dbReference>